<proteinExistence type="predicted"/>
<feature type="region of interest" description="Disordered" evidence="1">
    <location>
        <begin position="1"/>
        <end position="33"/>
    </location>
</feature>
<dbReference type="EMBL" id="JARAKH010001046">
    <property type="protein sequence ID" value="KAK8373649.1"/>
    <property type="molecule type" value="Genomic_DNA"/>
</dbReference>
<feature type="compositionally biased region" description="Basic residues" evidence="1">
    <location>
        <begin position="1"/>
        <end position="16"/>
    </location>
</feature>
<dbReference type="EMBL" id="JARAKH010001046">
    <property type="protein sequence ID" value="KAK8373650.1"/>
    <property type="molecule type" value="Genomic_DNA"/>
</dbReference>
<organism evidence="2 3">
    <name type="scientific">Scylla paramamosain</name>
    <name type="common">Mud crab</name>
    <dbReference type="NCBI Taxonomy" id="85552"/>
    <lineage>
        <taxon>Eukaryota</taxon>
        <taxon>Metazoa</taxon>
        <taxon>Ecdysozoa</taxon>
        <taxon>Arthropoda</taxon>
        <taxon>Crustacea</taxon>
        <taxon>Multicrustacea</taxon>
        <taxon>Malacostraca</taxon>
        <taxon>Eumalacostraca</taxon>
        <taxon>Eucarida</taxon>
        <taxon>Decapoda</taxon>
        <taxon>Pleocyemata</taxon>
        <taxon>Brachyura</taxon>
        <taxon>Eubrachyura</taxon>
        <taxon>Portunoidea</taxon>
        <taxon>Portunidae</taxon>
        <taxon>Portuninae</taxon>
        <taxon>Scylla</taxon>
    </lineage>
</organism>
<evidence type="ECO:0000256" key="1">
    <source>
        <dbReference type="SAM" id="MobiDB-lite"/>
    </source>
</evidence>
<gene>
    <name evidence="2" type="ORF">O3P69_015015</name>
</gene>
<evidence type="ECO:0000313" key="3">
    <source>
        <dbReference type="Proteomes" id="UP001487740"/>
    </source>
</evidence>
<feature type="non-terminal residue" evidence="2">
    <location>
        <position position="1"/>
    </location>
</feature>
<dbReference type="AlphaFoldDB" id="A0AAW0SF59"/>
<accession>A0AAW0SF59</accession>
<feature type="compositionally biased region" description="Pro residues" evidence="1">
    <location>
        <begin position="19"/>
        <end position="28"/>
    </location>
</feature>
<name>A0AAW0SF59_SCYPA</name>
<dbReference type="Proteomes" id="UP001487740">
    <property type="component" value="Unassembled WGS sequence"/>
</dbReference>
<keyword evidence="3" id="KW-1185">Reference proteome</keyword>
<sequence>HHSHLSKGRRWTRTSRRSTPPPPPPPPVRTTSTVWRIGGNVAPDSKLENPRQIDLWMSGVALLESGGVDPHSLIKQQQWQQSLLPRGGSIRMHLRVLIGCRRRYVTDSM</sequence>
<evidence type="ECO:0000313" key="2">
    <source>
        <dbReference type="EMBL" id="KAK8373649.1"/>
    </source>
</evidence>
<comment type="caution">
    <text evidence="2">The sequence shown here is derived from an EMBL/GenBank/DDBJ whole genome shotgun (WGS) entry which is preliminary data.</text>
</comment>
<reference evidence="2 3" key="1">
    <citation type="submission" date="2023-03" db="EMBL/GenBank/DDBJ databases">
        <title>High-quality genome of Scylla paramamosain provides insights in environmental adaptation.</title>
        <authorList>
            <person name="Zhang L."/>
        </authorList>
    </citation>
    <scope>NUCLEOTIDE SEQUENCE [LARGE SCALE GENOMIC DNA]</scope>
    <source>
        <strain evidence="2">LZ_2023a</strain>
        <tissue evidence="2">Muscle</tissue>
    </source>
</reference>
<protein>
    <submittedName>
        <fullName evidence="2">Uncharacterized protein</fullName>
    </submittedName>
</protein>